<feature type="domain" description="PPIase FKBP-type" evidence="10">
    <location>
        <begin position="159"/>
        <end position="235"/>
    </location>
</feature>
<dbReference type="EC" id="5.2.1.8" evidence="3 9"/>
<dbReference type="AlphaFoldDB" id="A0A2H0BT89"/>
<keyword evidence="9" id="KW-0131">Cell cycle</keyword>
<keyword evidence="5 9" id="KW-0697">Rotamase</keyword>
<evidence type="ECO:0000256" key="8">
    <source>
        <dbReference type="ARBA" id="ARBA00029986"/>
    </source>
</evidence>
<dbReference type="Pfam" id="PF05698">
    <property type="entry name" value="Trigger_C"/>
    <property type="match status" value="1"/>
</dbReference>
<sequence length="429" mass="48672">MATHTITKLPKSEVKIEFEVTWDEAKPYLNEAVRDLTQSKPIPGFRPGKASYEDAKRHYGEMKILETAIERIIRSTYVKTVLAEQLETIGAPSIEVGQLVPGQVIKFTTTSSLLPGITTFPDFAKCAVKTKKVAVGDEQVNQAIEEMRRMRRAEALVDRPATNDDLVIIDLEMKNEGVSVEGGSGQDFRVYLSEPQYIPGLAKELEGIKANEERRFKLPFPADHFQKQLAGKEIDFYAKAKGIYALTLPEADDHFAKGVGLESIKLLHEKLAENLHSEEEAKVKEAVEIEMLEKLTDATAYSEIPEILVNEEVRRMIHELQHGVEEQGMKWPDYLSSIKKTPDDLKLDFIPQALRRIKTAVLIKELAKKENIKPTDEEIDAEVDRILTQVPPKDSETRERVSSPDYRDYVASLMRNRKVLEWLKQQCVS</sequence>
<evidence type="ECO:0000256" key="5">
    <source>
        <dbReference type="ARBA" id="ARBA00023110"/>
    </source>
</evidence>
<dbReference type="InterPro" id="IPR008881">
    <property type="entry name" value="Trigger_fac_ribosome-bd_bac"/>
</dbReference>
<dbReference type="Gene3D" id="3.30.70.1050">
    <property type="entry name" value="Trigger factor ribosome-binding domain"/>
    <property type="match status" value="1"/>
</dbReference>
<comment type="caution">
    <text evidence="13">The sequence shown here is derived from an EMBL/GenBank/DDBJ whole genome shotgun (WGS) entry which is preliminary data.</text>
</comment>
<reference evidence="13 14" key="1">
    <citation type="submission" date="2017-09" db="EMBL/GenBank/DDBJ databases">
        <title>Depth-based differentiation of microbial function through sediment-hosted aquifers and enrichment of novel symbionts in the deep terrestrial subsurface.</title>
        <authorList>
            <person name="Probst A.J."/>
            <person name="Ladd B."/>
            <person name="Jarett J.K."/>
            <person name="Geller-Mcgrath D.E."/>
            <person name="Sieber C.M."/>
            <person name="Emerson J.B."/>
            <person name="Anantharaman K."/>
            <person name="Thomas B.C."/>
            <person name="Malmstrom R."/>
            <person name="Stieglmeier M."/>
            <person name="Klingl A."/>
            <person name="Woyke T."/>
            <person name="Ryan C.M."/>
            <person name="Banfield J.F."/>
        </authorList>
    </citation>
    <scope>NUCLEOTIDE SEQUENCE [LARGE SCALE GENOMIC DNA]</scope>
    <source>
        <strain evidence="13">CG22_combo_CG10-13_8_21_14_all_47_17</strain>
    </source>
</reference>
<evidence type="ECO:0000256" key="1">
    <source>
        <dbReference type="ARBA" id="ARBA00000971"/>
    </source>
</evidence>
<dbReference type="InterPro" id="IPR037041">
    <property type="entry name" value="Trigger_fac_C_sf"/>
</dbReference>
<evidence type="ECO:0000259" key="12">
    <source>
        <dbReference type="Pfam" id="PF05698"/>
    </source>
</evidence>
<evidence type="ECO:0000259" key="11">
    <source>
        <dbReference type="Pfam" id="PF05697"/>
    </source>
</evidence>
<dbReference type="InterPro" id="IPR008880">
    <property type="entry name" value="Trigger_fac_C"/>
</dbReference>
<keyword evidence="9" id="KW-0132">Cell division</keyword>
<dbReference type="Pfam" id="PF05697">
    <property type="entry name" value="Trigger_N"/>
    <property type="match status" value="1"/>
</dbReference>
<dbReference type="SUPFAM" id="SSF109998">
    <property type="entry name" value="Triger factor/SurA peptide-binding domain-like"/>
    <property type="match status" value="1"/>
</dbReference>
<evidence type="ECO:0000313" key="13">
    <source>
        <dbReference type="EMBL" id="PIP60834.1"/>
    </source>
</evidence>
<dbReference type="EMBL" id="PCSZ01000026">
    <property type="protein sequence ID" value="PIP60834.1"/>
    <property type="molecule type" value="Genomic_DNA"/>
</dbReference>
<evidence type="ECO:0000256" key="9">
    <source>
        <dbReference type="HAMAP-Rule" id="MF_00303"/>
    </source>
</evidence>
<dbReference type="InterPro" id="IPR046357">
    <property type="entry name" value="PPIase_dom_sf"/>
</dbReference>
<feature type="domain" description="Trigger factor ribosome-binding bacterial" evidence="11">
    <location>
        <begin position="5"/>
        <end position="147"/>
    </location>
</feature>
<dbReference type="GO" id="GO:0003755">
    <property type="term" value="F:peptidyl-prolyl cis-trans isomerase activity"/>
    <property type="evidence" value="ECO:0007669"/>
    <property type="project" value="UniProtKB-UniRule"/>
</dbReference>
<gene>
    <name evidence="9 13" type="primary">tig</name>
    <name evidence="13" type="ORF">COX00_01155</name>
</gene>
<comment type="function">
    <text evidence="9">Involved in protein export. Acts as a chaperone by maintaining the newly synthesized protein in an open conformation. Functions as a peptidyl-prolyl cis-trans isomerase.</text>
</comment>
<dbReference type="GO" id="GO:0005737">
    <property type="term" value="C:cytoplasm"/>
    <property type="evidence" value="ECO:0007669"/>
    <property type="project" value="UniProtKB-SubCell"/>
</dbReference>
<dbReference type="InterPro" id="IPR005215">
    <property type="entry name" value="Trig_fac"/>
</dbReference>
<keyword evidence="7 9" id="KW-0413">Isomerase</keyword>
<dbReference type="GO" id="GO:0044183">
    <property type="term" value="F:protein folding chaperone"/>
    <property type="evidence" value="ECO:0007669"/>
    <property type="project" value="TreeGrafter"/>
</dbReference>
<dbReference type="InterPro" id="IPR001179">
    <property type="entry name" value="PPIase_FKBP_dom"/>
</dbReference>
<dbReference type="NCBIfam" id="TIGR00115">
    <property type="entry name" value="tig"/>
    <property type="match status" value="1"/>
</dbReference>
<evidence type="ECO:0000313" key="14">
    <source>
        <dbReference type="Proteomes" id="UP000231581"/>
    </source>
</evidence>
<evidence type="ECO:0000256" key="6">
    <source>
        <dbReference type="ARBA" id="ARBA00023186"/>
    </source>
</evidence>
<dbReference type="GO" id="GO:0051083">
    <property type="term" value="P:'de novo' cotranslational protein folding"/>
    <property type="evidence" value="ECO:0007669"/>
    <property type="project" value="TreeGrafter"/>
</dbReference>
<comment type="similarity">
    <text evidence="2 9">Belongs to the FKBP-type PPIase family. Tig subfamily.</text>
</comment>
<dbReference type="HAMAP" id="MF_00303">
    <property type="entry name" value="Trigger_factor_Tig"/>
    <property type="match status" value="1"/>
</dbReference>
<dbReference type="GO" id="GO:0051301">
    <property type="term" value="P:cell division"/>
    <property type="evidence" value="ECO:0007669"/>
    <property type="project" value="UniProtKB-KW"/>
</dbReference>
<organism evidence="13 14">
    <name type="scientific">Candidatus Uhrbacteria bacterium CG22_combo_CG10-13_8_21_14_all_47_17</name>
    <dbReference type="NCBI Taxonomy" id="1975041"/>
    <lineage>
        <taxon>Bacteria</taxon>
        <taxon>Candidatus Uhriibacteriota</taxon>
    </lineage>
</organism>
<accession>A0A2H0BT89</accession>
<dbReference type="GO" id="GO:0043022">
    <property type="term" value="F:ribosome binding"/>
    <property type="evidence" value="ECO:0007669"/>
    <property type="project" value="TreeGrafter"/>
</dbReference>
<dbReference type="Proteomes" id="UP000231581">
    <property type="component" value="Unassembled WGS sequence"/>
</dbReference>
<comment type="catalytic activity">
    <reaction evidence="1 9">
        <text>[protein]-peptidylproline (omega=180) = [protein]-peptidylproline (omega=0)</text>
        <dbReference type="Rhea" id="RHEA:16237"/>
        <dbReference type="Rhea" id="RHEA-COMP:10747"/>
        <dbReference type="Rhea" id="RHEA-COMP:10748"/>
        <dbReference type="ChEBI" id="CHEBI:83833"/>
        <dbReference type="ChEBI" id="CHEBI:83834"/>
        <dbReference type="EC" id="5.2.1.8"/>
    </reaction>
</comment>
<dbReference type="Pfam" id="PF00254">
    <property type="entry name" value="FKBP_C"/>
    <property type="match status" value="1"/>
</dbReference>
<dbReference type="InterPro" id="IPR027304">
    <property type="entry name" value="Trigger_fact/SurA_dom_sf"/>
</dbReference>
<dbReference type="PIRSF" id="PIRSF003095">
    <property type="entry name" value="Trigger_factor"/>
    <property type="match status" value="1"/>
</dbReference>
<dbReference type="SUPFAM" id="SSF54534">
    <property type="entry name" value="FKBP-like"/>
    <property type="match status" value="1"/>
</dbReference>
<evidence type="ECO:0000256" key="7">
    <source>
        <dbReference type="ARBA" id="ARBA00023235"/>
    </source>
</evidence>
<dbReference type="SUPFAM" id="SSF102735">
    <property type="entry name" value="Trigger factor ribosome-binding domain"/>
    <property type="match status" value="1"/>
</dbReference>
<protein>
    <recommendedName>
        <fullName evidence="4 9">Trigger factor</fullName>
        <shortName evidence="9">TF</shortName>
        <ecNumber evidence="3 9">5.2.1.8</ecNumber>
    </recommendedName>
    <alternativeName>
        <fullName evidence="8 9">PPIase</fullName>
    </alternativeName>
</protein>
<dbReference type="PANTHER" id="PTHR30560">
    <property type="entry name" value="TRIGGER FACTOR CHAPERONE AND PEPTIDYL-PROLYL CIS/TRANS ISOMERASE"/>
    <property type="match status" value="1"/>
</dbReference>
<dbReference type="GO" id="GO:0015031">
    <property type="term" value="P:protein transport"/>
    <property type="evidence" value="ECO:0007669"/>
    <property type="project" value="UniProtKB-UniRule"/>
</dbReference>
<dbReference type="Gene3D" id="3.10.50.40">
    <property type="match status" value="1"/>
</dbReference>
<keyword evidence="9" id="KW-0963">Cytoplasm</keyword>
<evidence type="ECO:0000256" key="4">
    <source>
        <dbReference type="ARBA" id="ARBA00016902"/>
    </source>
</evidence>
<keyword evidence="6 9" id="KW-0143">Chaperone</keyword>
<proteinExistence type="inferred from homology"/>
<feature type="domain" description="Trigger factor C-terminal" evidence="12">
    <location>
        <begin position="264"/>
        <end position="424"/>
    </location>
</feature>
<evidence type="ECO:0000256" key="2">
    <source>
        <dbReference type="ARBA" id="ARBA00005464"/>
    </source>
</evidence>
<comment type="subcellular location">
    <subcellularLocation>
        <location evidence="9">Cytoplasm</location>
    </subcellularLocation>
    <text evidence="9">About half TF is bound to the ribosome near the polypeptide exit tunnel while the other half is free in the cytoplasm.</text>
</comment>
<dbReference type="GO" id="GO:0043335">
    <property type="term" value="P:protein unfolding"/>
    <property type="evidence" value="ECO:0007669"/>
    <property type="project" value="TreeGrafter"/>
</dbReference>
<dbReference type="InterPro" id="IPR036611">
    <property type="entry name" value="Trigger_fac_ribosome-bd_sf"/>
</dbReference>
<comment type="domain">
    <text evidence="9">Consists of 3 domains; the N-terminus binds the ribosome, the middle domain has PPIase activity, while the C-terminus has intrinsic chaperone activity on its own.</text>
</comment>
<dbReference type="PANTHER" id="PTHR30560:SF3">
    <property type="entry name" value="TRIGGER FACTOR-LIKE PROTEIN TIG, CHLOROPLASTIC"/>
    <property type="match status" value="1"/>
</dbReference>
<dbReference type="Gene3D" id="1.10.3120.10">
    <property type="entry name" value="Trigger factor, C-terminal domain"/>
    <property type="match status" value="1"/>
</dbReference>
<name>A0A2H0BT89_9BACT</name>
<evidence type="ECO:0000256" key="3">
    <source>
        <dbReference type="ARBA" id="ARBA00013194"/>
    </source>
</evidence>
<evidence type="ECO:0000259" key="10">
    <source>
        <dbReference type="Pfam" id="PF00254"/>
    </source>
</evidence>